<feature type="domain" description="Apple" evidence="2">
    <location>
        <begin position="122"/>
        <end position="202"/>
    </location>
</feature>
<proteinExistence type="predicted"/>
<dbReference type="GO" id="GO:0009653">
    <property type="term" value="P:anatomical structure morphogenesis"/>
    <property type="evidence" value="ECO:0007669"/>
    <property type="project" value="TreeGrafter"/>
</dbReference>
<sequence>LLFPMLHSLLLFSLFFLVSSRRNPLDCFIVSTDHALLGTAFAAPRVPNLQACLTQCLKRNKCRSLLYYRAKNVCVLNSQTKDERKSGFVSTKGLSESSDYYERTCYDRTRAVARAASTAKECFSVESGKVLIGIVDQQIKNVKTLEKCMKACEDSKRKSERICKSAMYYEKEQECIIASQNKSDSPDLFIDDDNSVYLENKCYAEEGTTTAVPMESSTTAAPIVLDSAPEVEVEDVLITTEAPTTAPPKISTVSTGNGKSKLPVHLVLPELVSPPLLNAENPPVEASGYIIAPQYKVTKSMAEVKKGEIVPQHVVDTYGVEPKRDEKKPAKKEKEEAAIVQPLLPLLVEPPTNDVHTRKLRHPAVKDCFSEIPSINPGSMTGRVVKAYSLEQCVDICRLCNRCLRRKPCVTVAFHENAYSCGLSSEQAGDNETTGLSTEQNKSIVFFSRGRC</sequence>
<dbReference type="InterPro" id="IPR003609">
    <property type="entry name" value="Pan_app"/>
</dbReference>
<feature type="signal peptide" evidence="1">
    <location>
        <begin position="1"/>
        <end position="20"/>
    </location>
</feature>
<evidence type="ECO:0000313" key="4">
    <source>
        <dbReference type="Proteomes" id="UP001432322"/>
    </source>
</evidence>
<dbReference type="AlphaFoldDB" id="A0AAV5UU87"/>
<feature type="chain" id="PRO_5043562933" description="Apple domain-containing protein" evidence="1">
    <location>
        <begin position="21"/>
        <end position="452"/>
    </location>
</feature>
<dbReference type="Gene3D" id="3.50.4.10">
    <property type="entry name" value="Hepatocyte Growth Factor"/>
    <property type="match status" value="2"/>
</dbReference>
<keyword evidence="1" id="KW-0732">Signal</keyword>
<dbReference type="CDD" id="cd01099">
    <property type="entry name" value="PAN_AP_HGF"/>
    <property type="match status" value="2"/>
</dbReference>
<accession>A0AAV5UU87</accession>
<dbReference type="PANTHER" id="PTHR47327:SF12">
    <property type="entry name" value="APPLE DOMAIN-CONTAINING PROTEIN"/>
    <property type="match status" value="1"/>
</dbReference>
<feature type="domain" description="Apple" evidence="2">
    <location>
        <begin position="368"/>
        <end position="452"/>
    </location>
</feature>
<evidence type="ECO:0000259" key="2">
    <source>
        <dbReference type="PROSITE" id="PS50948"/>
    </source>
</evidence>
<dbReference type="SUPFAM" id="SSF57414">
    <property type="entry name" value="Hairpin loop containing domain-like"/>
    <property type="match status" value="2"/>
</dbReference>
<dbReference type="SMART" id="SM00473">
    <property type="entry name" value="PAN_AP"/>
    <property type="match status" value="3"/>
</dbReference>
<keyword evidence="4" id="KW-1185">Reference proteome</keyword>
<dbReference type="PROSITE" id="PS50948">
    <property type="entry name" value="PAN"/>
    <property type="match status" value="3"/>
</dbReference>
<dbReference type="InterPro" id="IPR052774">
    <property type="entry name" value="Celegans_DevNeuronal_Protein"/>
</dbReference>
<dbReference type="Pfam" id="PF00024">
    <property type="entry name" value="PAN_1"/>
    <property type="match status" value="2"/>
</dbReference>
<organism evidence="3 4">
    <name type="scientific">Pristionchus fissidentatus</name>
    <dbReference type="NCBI Taxonomy" id="1538716"/>
    <lineage>
        <taxon>Eukaryota</taxon>
        <taxon>Metazoa</taxon>
        <taxon>Ecdysozoa</taxon>
        <taxon>Nematoda</taxon>
        <taxon>Chromadorea</taxon>
        <taxon>Rhabditida</taxon>
        <taxon>Rhabditina</taxon>
        <taxon>Diplogasteromorpha</taxon>
        <taxon>Diplogasteroidea</taxon>
        <taxon>Neodiplogasteridae</taxon>
        <taxon>Pristionchus</taxon>
    </lineage>
</organism>
<protein>
    <recommendedName>
        <fullName evidence="2">Apple domain-containing protein</fullName>
    </recommendedName>
</protein>
<dbReference type="Proteomes" id="UP001432322">
    <property type="component" value="Unassembled WGS sequence"/>
</dbReference>
<evidence type="ECO:0000313" key="3">
    <source>
        <dbReference type="EMBL" id="GMT10807.1"/>
    </source>
</evidence>
<reference evidence="3" key="1">
    <citation type="submission" date="2023-10" db="EMBL/GenBank/DDBJ databases">
        <title>Genome assembly of Pristionchus species.</title>
        <authorList>
            <person name="Yoshida K."/>
            <person name="Sommer R.J."/>
        </authorList>
    </citation>
    <scope>NUCLEOTIDE SEQUENCE</scope>
    <source>
        <strain evidence="3">RS5133</strain>
    </source>
</reference>
<name>A0AAV5UU87_9BILA</name>
<gene>
    <name evidence="3" type="ORF">PFISCL1PPCAC_2104</name>
</gene>
<feature type="domain" description="Apple" evidence="2">
    <location>
        <begin position="27"/>
        <end position="105"/>
    </location>
</feature>
<feature type="non-terminal residue" evidence="3">
    <location>
        <position position="1"/>
    </location>
</feature>
<comment type="caution">
    <text evidence="3">The sequence shown here is derived from an EMBL/GenBank/DDBJ whole genome shotgun (WGS) entry which is preliminary data.</text>
</comment>
<dbReference type="EMBL" id="BTSY01000001">
    <property type="protein sequence ID" value="GMT10807.1"/>
    <property type="molecule type" value="Genomic_DNA"/>
</dbReference>
<evidence type="ECO:0000256" key="1">
    <source>
        <dbReference type="SAM" id="SignalP"/>
    </source>
</evidence>
<dbReference type="PANTHER" id="PTHR47327">
    <property type="entry name" value="FI18240P1-RELATED"/>
    <property type="match status" value="1"/>
</dbReference>